<protein>
    <recommendedName>
        <fullName evidence="3">Antitoxin</fullName>
    </recommendedName>
</protein>
<proteinExistence type="predicted"/>
<dbReference type="EMBL" id="WKKH01000002">
    <property type="protein sequence ID" value="MRX74820.1"/>
    <property type="molecule type" value="Genomic_DNA"/>
</dbReference>
<dbReference type="RefSeq" id="WP_154278988.1">
    <property type="nucleotide sequence ID" value="NZ_JBHUJQ010000001.1"/>
</dbReference>
<dbReference type="GO" id="GO:0006355">
    <property type="term" value="P:regulation of DNA-templated transcription"/>
    <property type="evidence" value="ECO:0007669"/>
    <property type="project" value="InterPro"/>
</dbReference>
<evidence type="ECO:0008006" key="3">
    <source>
        <dbReference type="Google" id="ProtNLM"/>
    </source>
</evidence>
<keyword evidence="2" id="KW-1185">Reference proteome</keyword>
<reference evidence="1 2" key="1">
    <citation type="submission" date="2019-11" db="EMBL/GenBank/DDBJ databases">
        <title>Pedobacter petrophilus genome.</title>
        <authorList>
            <person name="Feldbauer M.J."/>
            <person name="Newman J.D."/>
        </authorList>
    </citation>
    <scope>NUCLEOTIDE SEQUENCE [LARGE SCALE GENOMIC DNA]</scope>
    <source>
        <strain evidence="1 2">LMG 29686</strain>
    </source>
</reference>
<dbReference type="SUPFAM" id="SSF47598">
    <property type="entry name" value="Ribbon-helix-helix"/>
    <property type="match status" value="1"/>
</dbReference>
<dbReference type="Proteomes" id="UP000487757">
    <property type="component" value="Unassembled WGS sequence"/>
</dbReference>
<evidence type="ECO:0000313" key="1">
    <source>
        <dbReference type="EMBL" id="MRX74820.1"/>
    </source>
</evidence>
<dbReference type="Pfam" id="PF19891">
    <property type="entry name" value="DUF6364"/>
    <property type="match status" value="1"/>
</dbReference>
<evidence type="ECO:0000313" key="2">
    <source>
        <dbReference type="Proteomes" id="UP000487757"/>
    </source>
</evidence>
<dbReference type="AlphaFoldDB" id="A0A7K0FUD5"/>
<dbReference type="InterPro" id="IPR010985">
    <property type="entry name" value="Ribbon_hlx_hlx"/>
</dbReference>
<name>A0A7K0FUD5_9SPHI</name>
<sequence>MNTKLTLTIDDSVIKQAKAYAEKQGRSLSAVVENYLKAVTNRDEKEVEISPIVKSMVGAFKMPDDFNYKEELKKMGEEKYQKYLNNE</sequence>
<accession>A0A7K0FUD5</accession>
<dbReference type="InterPro" id="IPR045944">
    <property type="entry name" value="DUF6364"/>
</dbReference>
<organism evidence="1 2">
    <name type="scientific">Pedobacter petrophilus</name>
    <dbReference type="NCBI Taxonomy" id="1908241"/>
    <lineage>
        <taxon>Bacteria</taxon>
        <taxon>Pseudomonadati</taxon>
        <taxon>Bacteroidota</taxon>
        <taxon>Sphingobacteriia</taxon>
        <taxon>Sphingobacteriales</taxon>
        <taxon>Sphingobacteriaceae</taxon>
        <taxon>Pedobacter</taxon>
    </lineage>
</organism>
<dbReference type="OrthoDB" id="6198066at2"/>
<gene>
    <name evidence="1" type="ORF">GJU39_01855</name>
</gene>
<comment type="caution">
    <text evidence="1">The sequence shown here is derived from an EMBL/GenBank/DDBJ whole genome shotgun (WGS) entry which is preliminary data.</text>
</comment>